<keyword evidence="2" id="KW-0808">Transferase</keyword>
<evidence type="ECO:0000313" key="2">
    <source>
        <dbReference type="EMBL" id="KFX71079.1"/>
    </source>
</evidence>
<proteinExistence type="predicted"/>
<dbReference type="PANTHER" id="PTHR43617">
    <property type="entry name" value="L-AMINO ACID N-ACETYLTRANSFERASE"/>
    <property type="match status" value="1"/>
</dbReference>
<sequence length="168" mass="18001">MKMTIRNEQVEDIDTIAQLTKAAFEHEEHSSHTEQFIVNALRRSKQLTVSLVAVEHGNIIGHVAISPVRVSSGASGWFGLGPISVLPDRQGQGVGSALMNAALAELRQLGGVGCVVLGDPGYYGRFGFKAYPGLELPGVPHEYFQAQAFSGAPPKGMVQYHEAFEAIA</sequence>
<keyword evidence="3" id="KW-1185">Reference proteome</keyword>
<dbReference type="AlphaFoldDB" id="A0A0A1YQF9"/>
<dbReference type="Gene3D" id="3.40.630.30">
    <property type="match status" value="1"/>
</dbReference>
<protein>
    <submittedName>
        <fullName evidence="2">GCN5 family acetyltransferase</fullName>
    </submittedName>
</protein>
<evidence type="ECO:0000259" key="1">
    <source>
        <dbReference type="PROSITE" id="PS51186"/>
    </source>
</evidence>
<dbReference type="STRING" id="1395571.TMS3_0103815"/>
<evidence type="ECO:0000313" key="3">
    <source>
        <dbReference type="Proteomes" id="UP000030063"/>
    </source>
</evidence>
<dbReference type="PROSITE" id="PS51186">
    <property type="entry name" value="GNAT"/>
    <property type="match status" value="1"/>
</dbReference>
<dbReference type="InterPro" id="IPR016181">
    <property type="entry name" value="Acyl_CoA_acyltransferase"/>
</dbReference>
<name>A0A0A1YQF9_9PSED</name>
<dbReference type="PANTHER" id="PTHR43617:SF2">
    <property type="entry name" value="UPF0039 PROTEIN SLL0451"/>
    <property type="match status" value="1"/>
</dbReference>
<reference evidence="2 3" key="1">
    <citation type="journal article" date="2014" name="Genome Announc.">
        <title>Draft Genome Sequence of Petroleum Oil-Degrading Marine Bacterium Pseudomonas taeanensis Strain MS-3, Isolated from a Crude Oil-Contaminated Seashore.</title>
        <authorList>
            <person name="Lee S.Y."/>
            <person name="Kim S.H."/>
            <person name="Lee D.G."/>
            <person name="Shin S."/>
            <person name="Yun S.H."/>
            <person name="Choi C.W."/>
            <person name="Chung Y.H."/>
            <person name="Choi J.S."/>
            <person name="Kahng H.Y."/>
            <person name="Kim S.I."/>
        </authorList>
    </citation>
    <scope>NUCLEOTIDE SEQUENCE [LARGE SCALE GENOMIC DNA]</scope>
    <source>
        <strain evidence="2 3">MS-3</strain>
    </source>
</reference>
<dbReference type="InterPro" id="IPR000182">
    <property type="entry name" value="GNAT_dom"/>
</dbReference>
<feature type="domain" description="N-acetyltransferase" evidence="1">
    <location>
        <begin position="3"/>
        <end position="146"/>
    </location>
</feature>
<dbReference type="EMBL" id="AWSQ01000001">
    <property type="protein sequence ID" value="KFX71079.1"/>
    <property type="molecule type" value="Genomic_DNA"/>
</dbReference>
<dbReference type="eggNOG" id="COG3153">
    <property type="taxonomic scope" value="Bacteria"/>
</dbReference>
<dbReference type="SUPFAM" id="SSF55729">
    <property type="entry name" value="Acyl-CoA N-acyltransferases (Nat)"/>
    <property type="match status" value="1"/>
</dbReference>
<dbReference type="Proteomes" id="UP000030063">
    <property type="component" value="Unassembled WGS sequence"/>
</dbReference>
<dbReference type="GO" id="GO:0016747">
    <property type="term" value="F:acyltransferase activity, transferring groups other than amino-acyl groups"/>
    <property type="evidence" value="ECO:0007669"/>
    <property type="project" value="InterPro"/>
</dbReference>
<dbReference type="Pfam" id="PF00583">
    <property type="entry name" value="Acetyltransf_1"/>
    <property type="match status" value="1"/>
</dbReference>
<accession>A0A0A1YQF9</accession>
<dbReference type="CDD" id="cd04301">
    <property type="entry name" value="NAT_SF"/>
    <property type="match status" value="1"/>
</dbReference>
<comment type="caution">
    <text evidence="2">The sequence shown here is derived from an EMBL/GenBank/DDBJ whole genome shotgun (WGS) entry which is preliminary data.</text>
</comment>
<dbReference type="OrthoDB" id="9797178at2"/>
<dbReference type="RefSeq" id="WP_025163910.1">
    <property type="nucleotide sequence ID" value="NZ_AWSQ01000001.1"/>
</dbReference>
<organism evidence="2 3">
    <name type="scientific">Pseudomonas taeanensis MS-3</name>
    <dbReference type="NCBI Taxonomy" id="1395571"/>
    <lineage>
        <taxon>Bacteria</taxon>
        <taxon>Pseudomonadati</taxon>
        <taxon>Pseudomonadota</taxon>
        <taxon>Gammaproteobacteria</taxon>
        <taxon>Pseudomonadales</taxon>
        <taxon>Pseudomonadaceae</taxon>
        <taxon>Pseudomonas</taxon>
    </lineage>
</organism>
<dbReference type="InterPro" id="IPR050276">
    <property type="entry name" value="MshD_Acetyltransferase"/>
</dbReference>
<gene>
    <name evidence="2" type="ORF">TMS3_0103815</name>
</gene>